<gene>
    <name evidence="12" type="ORF">LS65_003475</name>
</gene>
<dbReference type="PANTHER" id="PTHR18952:SF265">
    <property type="entry name" value="CARBONIC ANHYDRASE"/>
    <property type="match status" value="1"/>
</dbReference>
<dbReference type="EMBL" id="JRMQ02000003">
    <property type="protein sequence ID" value="TLE02211.1"/>
    <property type="molecule type" value="Genomic_DNA"/>
</dbReference>
<dbReference type="InterPro" id="IPR018338">
    <property type="entry name" value="Carbonic_anhydrase_a-class_CS"/>
</dbReference>
<dbReference type="GO" id="GO:0004089">
    <property type="term" value="F:carbonate dehydratase activity"/>
    <property type="evidence" value="ECO:0007669"/>
    <property type="project" value="UniProtKB-UniRule"/>
</dbReference>
<keyword evidence="7 10" id="KW-0862">Zinc</keyword>
<reference evidence="12 13" key="1">
    <citation type="journal article" date="2014" name="Genome Announc.">
        <title>Draft genome sequences of eight enterohepatic helicobacter species isolated from both laboratory and wild rodents.</title>
        <authorList>
            <person name="Sheh A."/>
            <person name="Shen Z."/>
            <person name="Fox J.G."/>
        </authorList>
    </citation>
    <scope>NUCLEOTIDE SEQUENCE [LARGE SCALE GENOMIC DNA]</scope>
    <source>
        <strain evidence="12 13">MIT 01-6451</strain>
    </source>
</reference>
<dbReference type="SUPFAM" id="SSF51069">
    <property type="entry name" value="Carbonic anhydrase"/>
    <property type="match status" value="1"/>
</dbReference>
<accession>A0A4U8TNN7</accession>
<dbReference type="Gene3D" id="3.10.200.10">
    <property type="entry name" value="Alpha carbonic anhydrase"/>
    <property type="match status" value="1"/>
</dbReference>
<keyword evidence="10" id="KW-0732">Signal</keyword>
<keyword evidence="13" id="KW-1185">Reference proteome</keyword>
<sequence length="249" mass="27927">MLKFYAGFCICFLAVGLWASDTSSVHWGYGKNDGPKNWGDLDKQFALCKVGKAQTPIDIIPSQTKKTKQNIVFAYDEKTQTITNNGHSVQVDLKDSASSLQFNNTTYELVQFHFHTPSENHINGVAYPLEAHFVHKNAKGGLLVVSVLYKEGAENKALDKIIKDLPKTANSSKKFQKFDIQSLLPESKGYYEFVGSLTTPPCSENVQWVVMKTQPEVSSKQFKSLESVLHHNARDIQPLNKRVVKSTEE</sequence>
<dbReference type="STRING" id="425400.LS65_03840"/>
<evidence type="ECO:0000256" key="10">
    <source>
        <dbReference type="RuleBase" id="RU367011"/>
    </source>
</evidence>
<dbReference type="InterPro" id="IPR036398">
    <property type="entry name" value="CA_dom_sf"/>
</dbReference>
<dbReference type="InterPro" id="IPR023561">
    <property type="entry name" value="Carbonic_anhydrase_a-class"/>
</dbReference>
<dbReference type="PROSITE" id="PS51144">
    <property type="entry name" value="ALPHA_CA_2"/>
    <property type="match status" value="1"/>
</dbReference>
<evidence type="ECO:0000256" key="3">
    <source>
        <dbReference type="ARBA" id="ARBA00010718"/>
    </source>
</evidence>
<dbReference type="Proteomes" id="UP000029707">
    <property type="component" value="Unassembled WGS sequence"/>
</dbReference>
<dbReference type="RefSeq" id="WP_052061043.1">
    <property type="nucleotide sequence ID" value="NZ_CAJUDB010000002.1"/>
</dbReference>
<proteinExistence type="inferred from homology"/>
<feature type="chain" id="PRO_5025089245" description="Carbonic anhydrase" evidence="10">
    <location>
        <begin position="20"/>
        <end position="249"/>
    </location>
</feature>
<dbReference type="InterPro" id="IPR041891">
    <property type="entry name" value="Alpha_CA_prokaryot-like"/>
</dbReference>
<dbReference type="CDD" id="cd03124">
    <property type="entry name" value="alpha_CA_prokaryotic_like"/>
    <property type="match status" value="1"/>
</dbReference>
<evidence type="ECO:0000256" key="5">
    <source>
        <dbReference type="ARBA" id="ARBA00014628"/>
    </source>
</evidence>
<evidence type="ECO:0000256" key="6">
    <source>
        <dbReference type="ARBA" id="ARBA00022723"/>
    </source>
</evidence>
<evidence type="ECO:0000256" key="9">
    <source>
        <dbReference type="ARBA" id="ARBA00048348"/>
    </source>
</evidence>
<evidence type="ECO:0000256" key="7">
    <source>
        <dbReference type="ARBA" id="ARBA00022833"/>
    </source>
</evidence>
<evidence type="ECO:0000259" key="11">
    <source>
        <dbReference type="PROSITE" id="PS51144"/>
    </source>
</evidence>
<organism evidence="12 13">
    <name type="scientific">Helicobacter japonicus</name>
    <dbReference type="NCBI Taxonomy" id="425400"/>
    <lineage>
        <taxon>Bacteria</taxon>
        <taxon>Pseudomonadati</taxon>
        <taxon>Campylobacterota</taxon>
        <taxon>Epsilonproteobacteria</taxon>
        <taxon>Campylobacterales</taxon>
        <taxon>Helicobacteraceae</taxon>
        <taxon>Helicobacter</taxon>
    </lineage>
</organism>
<comment type="similarity">
    <text evidence="3 10">Belongs to the alpha-carbonic anhydrase family.</text>
</comment>
<comment type="function">
    <text evidence="2 10">Reversible hydration of carbon dioxide.</text>
</comment>
<evidence type="ECO:0000313" key="13">
    <source>
        <dbReference type="Proteomes" id="UP000029707"/>
    </source>
</evidence>
<dbReference type="AlphaFoldDB" id="A0A4U8TNN7"/>
<keyword evidence="8 10" id="KW-0456">Lyase</keyword>
<dbReference type="PROSITE" id="PS00162">
    <property type="entry name" value="ALPHA_CA_1"/>
    <property type="match status" value="1"/>
</dbReference>
<dbReference type="Pfam" id="PF00194">
    <property type="entry name" value="Carb_anhydrase"/>
    <property type="match status" value="1"/>
</dbReference>
<feature type="domain" description="Alpha-carbonic anhydrase" evidence="11">
    <location>
        <begin position="25"/>
        <end position="248"/>
    </location>
</feature>
<protein>
    <recommendedName>
        <fullName evidence="5 10">Carbonic anhydrase</fullName>
        <ecNumber evidence="4 10">4.2.1.1</ecNumber>
    </recommendedName>
</protein>
<dbReference type="OrthoDB" id="5327615at2"/>
<evidence type="ECO:0000256" key="1">
    <source>
        <dbReference type="ARBA" id="ARBA00001947"/>
    </source>
</evidence>
<evidence type="ECO:0000313" key="12">
    <source>
        <dbReference type="EMBL" id="TLE02211.1"/>
    </source>
</evidence>
<feature type="signal peptide" evidence="10">
    <location>
        <begin position="1"/>
        <end position="19"/>
    </location>
</feature>
<comment type="catalytic activity">
    <reaction evidence="9 10">
        <text>hydrogencarbonate + H(+) = CO2 + H2O</text>
        <dbReference type="Rhea" id="RHEA:10748"/>
        <dbReference type="ChEBI" id="CHEBI:15377"/>
        <dbReference type="ChEBI" id="CHEBI:15378"/>
        <dbReference type="ChEBI" id="CHEBI:16526"/>
        <dbReference type="ChEBI" id="CHEBI:17544"/>
        <dbReference type="EC" id="4.2.1.1"/>
    </reaction>
</comment>
<dbReference type="EC" id="4.2.1.1" evidence="4 10"/>
<evidence type="ECO:0000256" key="8">
    <source>
        <dbReference type="ARBA" id="ARBA00023239"/>
    </source>
</evidence>
<comment type="caution">
    <text evidence="12">The sequence shown here is derived from an EMBL/GenBank/DDBJ whole genome shotgun (WGS) entry which is preliminary data.</text>
</comment>
<comment type="cofactor">
    <cofactor evidence="1 10">
        <name>Zn(2+)</name>
        <dbReference type="ChEBI" id="CHEBI:29105"/>
    </cofactor>
</comment>
<dbReference type="PANTHER" id="PTHR18952">
    <property type="entry name" value="CARBONIC ANHYDRASE"/>
    <property type="match status" value="1"/>
</dbReference>
<name>A0A4U8TNN7_9HELI</name>
<dbReference type="SMART" id="SM01057">
    <property type="entry name" value="Carb_anhydrase"/>
    <property type="match status" value="1"/>
</dbReference>
<evidence type="ECO:0000256" key="2">
    <source>
        <dbReference type="ARBA" id="ARBA00002904"/>
    </source>
</evidence>
<evidence type="ECO:0000256" key="4">
    <source>
        <dbReference type="ARBA" id="ARBA00012925"/>
    </source>
</evidence>
<dbReference type="GO" id="GO:0008270">
    <property type="term" value="F:zinc ion binding"/>
    <property type="evidence" value="ECO:0007669"/>
    <property type="project" value="UniProtKB-UniRule"/>
</dbReference>
<dbReference type="InterPro" id="IPR001148">
    <property type="entry name" value="CA_dom"/>
</dbReference>
<keyword evidence="6 10" id="KW-0479">Metal-binding</keyword>